<dbReference type="Pfam" id="PF23559">
    <property type="entry name" value="WHD_DRP"/>
    <property type="match status" value="1"/>
</dbReference>
<dbReference type="InterPro" id="IPR036388">
    <property type="entry name" value="WH-like_DNA-bd_sf"/>
</dbReference>
<protein>
    <recommendedName>
        <fullName evidence="12">Disease resistance RPP13-like protein 1</fullName>
    </recommendedName>
</protein>
<dbReference type="Pfam" id="PF18052">
    <property type="entry name" value="Rx_N"/>
    <property type="match status" value="1"/>
</dbReference>
<evidence type="ECO:0000313" key="10">
    <source>
        <dbReference type="EMBL" id="GAY65138.1"/>
    </source>
</evidence>
<dbReference type="SUPFAM" id="SSF52540">
    <property type="entry name" value="P-loop containing nucleoside triphosphate hydrolases"/>
    <property type="match status" value="1"/>
</dbReference>
<name>A0A2H5QKJ2_CITUN</name>
<dbReference type="Gene3D" id="1.10.8.430">
    <property type="entry name" value="Helical domain of apoptotic protease-activating factors"/>
    <property type="match status" value="1"/>
</dbReference>
<dbReference type="SUPFAM" id="SSF52058">
    <property type="entry name" value="L domain-like"/>
    <property type="match status" value="1"/>
</dbReference>
<dbReference type="InterPro" id="IPR032675">
    <property type="entry name" value="LRR_dom_sf"/>
</dbReference>
<dbReference type="Proteomes" id="UP000236630">
    <property type="component" value="Unassembled WGS sequence"/>
</dbReference>
<feature type="domain" description="Disease resistance protein winged helix" evidence="8">
    <location>
        <begin position="434"/>
        <end position="500"/>
    </location>
</feature>
<proteinExistence type="predicted"/>
<keyword evidence="1" id="KW-0433">Leucine-rich repeat</keyword>
<reference evidence="10 11" key="1">
    <citation type="journal article" date="2017" name="Front. Genet.">
        <title>Draft sequencing of the heterozygous diploid genome of Satsuma (Citrus unshiu Marc.) using a hybrid assembly approach.</title>
        <authorList>
            <person name="Shimizu T."/>
            <person name="Tanizawa Y."/>
            <person name="Mochizuki T."/>
            <person name="Nagasaki H."/>
            <person name="Yoshioka T."/>
            <person name="Toyoda A."/>
            <person name="Fujiyama A."/>
            <person name="Kaminuma E."/>
            <person name="Nakamura Y."/>
        </authorList>
    </citation>
    <scope>NUCLEOTIDE SEQUENCE [LARGE SCALE GENOMIC DNA]</scope>
    <source>
        <strain evidence="11">cv. Miyagawa wase</strain>
    </source>
</reference>
<keyword evidence="3" id="KW-0547">Nucleotide-binding</keyword>
<feature type="domain" description="NB-ARC" evidence="6">
    <location>
        <begin position="190"/>
        <end position="342"/>
    </location>
</feature>
<dbReference type="Gene3D" id="3.40.50.300">
    <property type="entry name" value="P-loop containing nucleotide triphosphate hydrolases"/>
    <property type="match status" value="1"/>
</dbReference>
<evidence type="ECO:0000259" key="7">
    <source>
        <dbReference type="Pfam" id="PF18052"/>
    </source>
</evidence>
<evidence type="ECO:0000256" key="1">
    <source>
        <dbReference type="ARBA" id="ARBA00022614"/>
    </source>
</evidence>
<evidence type="ECO:0000256" key="4">
    <source>
        <dbReference type="ARBA" id="ARBA00022821"/>
    </source>
</evidence>
<dbReference type="Gene3D" id="1.20.5.4130">
    <property type="match status" value="1"/>
</dbReference>
<evidence type="ECO:0000259" key="6">
    <source>
        <dbReference type="Pfam" id="PF00931"/>
    </source>
</evidence>
<keyword evidence="5" id="KW-0067">ATP-binding</keyword>
<dbReference type="GO" id="GO:0005524">
    <property type="term" value="F:ATP binding"/>
    <property type="evidence" value="ECO:0007669"/>
    <property type="project" value="UniProtKB-KW"/>
</dbReference>
<feature type="domain" description="Disease resistance N-terminal" evidence="7">
    <location>
        <begin position="63"/>
        <end position="138"/>
    </location>
</feature>
<dbReference type="Pfam" id="PF25019">
    <property type="entry name" value="LRR_R13L1-DRL21"/>
    <property type="match status" value="1"/>
</dbReference>
<dbReference type="GO" id="GO:0043531">
    <property type="term" value="F:ADP binding"/>
    <property type="evidence" value="ECO:0007669"/>
    <property type="project" value="InterPro"/>
</dbReference>
<dbReference type="PANTHER" id="PTHR36766">
    <property type="entry name" value="PLANT BROAD-SPECTRUM MILDEW RESISTANCE PROTEIN RPW8"/>
    <property type="match status" value="1"/>
</dbReference>
<evidence type="ECO:0000313" key="11">
    <source>
        <dbReference type="Proteomes" id="UP000236630"/>
    </source>
</evidence>
<dbReference type="EMBL" id="BDQV01000455">
    <property type="protein sequence ID" value="GAY65138.1"/>
    <property type="molecule type" value="Genomic_DNA"/>
</dbReference>
<keyword evidence="4" id="KW-0611">Plant defense</keyword>
<feature type="domain" description="R13L1/DRL21-like LRR repeat region" evidence="9">
    <location>
        <begin position="685"/>
        <end position="815"/>
    </location>
</feature>
<dbReference type="GO" id="GO:0051707">
    <property type="term" value="P:response to other organism"/>
    <property type="evidence" value="ECO:0007669"/>
    <property type="project" value="UniProtKB-ARBA"/>
</dbReference>
<keyword evidence="11" id="KW-1185">Reference proteome</keyword>
<dbReference type="Pfam" id="PF00931">
    <property type="entry name" value="NB-ARC"/>
    <property type="match status" value="1"/>
</dbReference>
<evidence type="ECO:0000259" key="8">
    <source>
        <dbReference type="Pfam" id="PF23559"/>
    </source>
</evidence>
<dbReference type="InterPro" id="IPR042197">
    <property type="entry name" value="Apaf_helical"/>
</dbReference>
<evidence type="ECO:0008006" key="12">
    <source>
        <dbReference type="Google" id="ProtNLM"/>
    </source>
</evidence>
<dbReference type="Gene3D" id="3.80.10.10">
    <property type="entry name" value="Ribonuclease Inhibitor"/>
    <property type="match status" value="1"/>
</dbReference>
<organism evidence="10 11">
    <name type="scientific">Citrus unshiu</name>
    <name type="common">Satsuma mandarin</name>
    <name type="synonym">Citrus nobilis var. unshiu</name>
    <dbReference type="NCBI Taxonomy" id="55188"/>
    <lineage>
        <taxon>Eukaryota</taxon>
        <taxon>Viridiplantae</taxon>
        <taxon>Streptophyta</taxon>
        <taxon>Embryophyta</taxon>
        <taxon>Tracheophyta</taxon>
        <taxon>Spermatophyta</taxon>
        <taxon>Magnoliopsida</taxon>
        <taxon>eudicotyledons</taxon>
        <taxon>Gunneridae</taxon>
        <taxon>Pentapetalae</taxon>
        <taxon>rosids</taxon>
        <taxon>malvids</taxon>
        <taxon>Sapindales</taxon>
        <taxon>Rutaceae</taxon>
        <taxon>Aurantioideae</taxon>
        <taxon>Citrus</taxon>
    </lineage>
</organism>
<dbReference type="InterPro" id="IPR058922">
    <property type="entry name" value="WHD_DRP"/>
</dbReference>
<evidence type="ECO:0000259" key="9">
    <source>
        <dbReference type="Pfam" id="PF25019"/>
    </source>
</evidence>
<dbReference type="PANTHER" id="PTHR36766:SF40">
    <property type="entry name" value="DISEASE RESISTANCE PROTEIN RGA3"/>
    <property type="match status" value="1"/>
</dbReference>
<comment type="caution">
    <text evidence="10">The sequence shown here is derived from an EMBL/GenBank/DDBJ whole genome shotgun (WGS) entry which is preliminary data.</text>
</comment>
<dbReference type="GO" id="GO:0006952">
    <property type="term" value="P:defense response"/>
    <property type="evidence" value="ECO:0007669"/>
    <property type="project" value="UniProtKB-KW"/>
</dbReference>
<dbReference type="PRINTS" id="PR00364">
    <property type="entry name" value="DISEASERSIST"/>
</dbReference>
<evidence type="ECO:0000256" key="2">
    <source>
        <dbReference type="ARBA" id="ARBA00022737"/>
    </source>
</evidence>
<evidence type="ECO:0000256" key="3">
    <source>
        <dbReference type="ARBA" id="ARBA00022741"/>
    </source>
</evidence>
<sequence>MNCQLSFPQIFQLNLFLACRCSMSPQIFSTSSSTVPYLLPVKMSITGEAILTVTVEMLLALEVIQLFARQEQIEADLKKWEELLVIIKVVLDDAEEKQITKPLMKKWLGKLQNLAYDAEDMLDEFATEAFRRKLLLLEQADRQPTATARLRYGRVQERPLSTPSLVDEEEVYGREKDKEVIVGLLLGDDLNSGPGFSVIPITGMGGLGKTTLAQLVFNDAGVKKYFSFRACAYVSEDFDAVGVTKVILQAAAGSADVNDLNLLQLQLENQLKNKKFLLVLDDMWSENYDVWTNLCKPFKAVGLLGSKIIVTTRNEGVSSMVTTPAHSLRNLLRDDCLCIFVQHSLGRTDFVAHQYLSEIGEKIVDRCNGSPLAAKTLGSLLRDKYDPKDWEDVLTSKIWDLAEDRSSIMGALRVSYHYLPSYVKRCFAYCSFLPKGYRFDERQIVLLWMAEGLLQHETYGKQMEELGRKSFQVLHSRSFFQWSKIDASRFLMHDLIHDLACWAFGEISSSMESTWDGNNERRFSRNLRHLSYLTSQFDGIKRFEGLHKVEYLRTFLALLLGTRKTFYVTNNLVFHVVPRLRQLRVVSLCGYKIVQLPNDIAELKHLRYLDFSHTAIEVLPESTLILEYWSRLKKLFPDVGNLVNLRHLKDSHSNLLEEMPLRIGKLTSLRTLAKFVVGKGNCYGLKELRSLMHLQEKLTISGLENVNDAEDAKEAQLNGKEKLEALSLKWGNSTTSSDSREVAEIQTRVFEMLKPHYGLKELKVRGYGGTKFPAWLGQSSFENLVVLRFKNCNQCTTLPSVGHLPSLKNLVIKGMAKVKSVGLEFCGKYCSEPFPSLETLCFEDMQEWEEWISHGGTAGGRLPQRFSSLERIVIRSCEQLAGGVKSGNSAPANYDP</sequence>
<dbReference type="Gene3D" id="1.10.10.10">
    <property type="entry name" value="Winged helix-like DNA-binding domain superfamily/Winged helix DNA-binding domain"/>
    <property type="match status" value="1"/>
</dbReference>
<dbReference type="AlphaFoldDB" id="A0A2H5QKJ2"/>
<keyword evidence="2" id="KW-0677">Repeat</keyword>
<evidence type="ECO:0000256" key="5">
    <source>
        <dbReference type="ARBA" id="ARBA00022840"/>
    </source>
</evidence>
<dbReference type="InterPro" id="IPR002182">
    <property type="entry name" value="NB-ARC"/>
</dbReference>
<gene>
    <name evidence="10" type="ORF">CUMW_238930</name>
</gene>
<dbReference type="InterPro" id="IPR027417">
    <property type="entry name" value="P-loop_NTPase"/>
</dbReference>
<dbReference type="InterPro" id="IPR041118">
    <property type="entry name" value="Rx_N"/>
</dbReference>
<dbReference type="InterPro" id="IPR056789">
    <property type="entry name" value="LRR_R13L1-DRL21"/>
</dbReference>
<accession>A0A2H5QKJ2</accession>